<reference evidence="1" key="1">
    <citation type="journal article" date="2021" name="Proc. Natl. Acad. Sci. U.S.A.">
        <title>A Catalog of Tens of Thousands of Viruses from Human Metagenomes Reveals Hidden Associations with Chronic Diseases.</title>
        <authorList>
            <person name="Tisza M.J."/>
            <person name="Buck C.B."/>
        </authorList>
    </citation>
    <scope>NUCLEOTIDE SEQUENCE</scope>
    <source>
        <strain evidence="1">Ct2cn10</strain>
    </source>
</reference>
<evidence type="ECO:0000313" key="1">
    <source>
        <dbReference type="EMBL" id="DAE03940.1"/>
    </source>
</evidence>
<protein>
    <submittedName>
        <fullName evidence="1">Uncharacterized protein</fullName>
    </submittedName>
</protein>
<proteinExistence type="predicted"/>
<accession>A0A8S5PCJ5</accession>
<dbReference type="EMBL" id="BK015379">
    <property type="protein sequence ID" value="DAE03940.1"/>
    <property type="molecule type" value="Genomic_DNA"/>
</dbReference>
<organism evidence="1">
    <name type="scientific">Myoviridae sp. ct2cn10</name>
    <dbReference type="NCBI Taxonomy" id="2825022"/>
    <lineage>
        <taxon>Viruses</taxon>
        <taxon>Duplodnaviria</taxon>
        <taxon>Heunggongvirae</taxon>
        <taxon>Uroviricota</taxon>
        <taxon>Caudoviricetes</taxon>
    </lineage>
</organism>
<sequence>MCFSPKEHPTFVRCPYRIHFRIKGFIIGSIYLMNV</sequence>
<name>A0A8S5PCJ5_9CAUD</name>